<dbReference type="InterPro" id="IPR050109">
    <property type="entry name" value="HTH-type_TetR-like_transc_reg"/>
</dbReference>
<sequence length="193" mass="21884">MARPDTARQIIQAARALFEDEGPEAVSMRRVAEAVGITAMAIYRHFPNRDALLKRISDDSFNEIAHHWTARKSGGDPIAQLIAIQMIYLDYAIAHPHLFDHAFSVRREDARRFPEDFRARRSPTLNVVHDAVVEAQDIGALRTGDAWDIAMTLWAHSHGLVALYRAGRFSFDARRFQAFYRDSLGRLLDGLKA</sequence>
<dbReference type="InterPro" id="IPR009057">
    <property type="entry name" value="Homeodomain-like_sf"/>
</dbReference>
<evidence type="ECO:0000256" key="1">
    <source>
        <dbReference type="ARBA" id="ARBA00023015"/>
    </source>
</evidence>
<gene>
    <name evidence="6" type="ORF">QFW81_01440</name>
</gene>
<reference evidence="6 7" key="1">
    <citation type="submission" date="2023-04" db="EMBL/GenBank/DDBJ databases">
        <title>Luteimonas sp. M1R5S59.</title>
        <authorList>
            <person name="Sun J.-Q."/>
        </authorList>
    </citation>
    <scope>NUCLEOTIDE SEQUENCE [LARGE SCALE GENOMIC DNA]</scope>
    <source>
        <strain evidence="6 7">M1R5S59</strain>
    </source>
</reference>
<dbReference type="Pfam" id="PF00440">
    <property type="entry name" value="TetR_N"/>
    <property type="match status" value="1"/>
</dbReference>
<evidence type="ECO:0000313" key="7">
    <source>
        <dbReference type="Proteomes" id="UP001156873"/>
    </source>
</evidence>
<evidence type="ECO:0000259" key="5">
    <source>
        <dbReference type="PROSITE" id="PS50977"/>
    </source>
</evidence>
<dbReference type="Pfam" id="PF13305">
    <property type="entry name" value="TetR_C_33"/>
    <property type="match status" value="1"/>
</dbReference>
<protein>
    <submittedName>
        <fullName evidence="6">TetR/AcrR family transcriptional regulator</fullName>
    </submittedName>
</protein>
<keyword evidence="2 4" id="KW-0238">DNA-binding</keyword>
<proteinExistence type="predicted"/>
<dbReference type="InterPro" id="IPR001647">
    <property type="entry name" value="HTH_TetR"/>
</dbReference>
<dbReference type="PANTHER" id="PTHR30055:SF209">
    <property type="entry name" value="POSSIBLE TRANSCRIPTIONAL REGULATORY PROTEIN (PROBABLY TETR-FAMILY)"/>
    <property type="match status" value="1"/>
</dbReference>
<name>A0ABT6JPI5_9GAMM</name>
<dbReference type="RefSeq" id="WP_280576779.1">
    <property type="nucleotide sequence ID" value="NZ_JARXRO010000007.1"/>
</dbReference>
<comment type="caution">
    <text evidence="6">The sequence shown here is derived from an EMBL/GenBank/DDBJ whole genome shotgun (WGS) entry which is preliminary data.</text>
</comment>
<evidence type="ECO:0000256" key="3">
    <source>
        <dbReference type="ARBA" id="ARBA00023163"/>
    </source>
</evidence>
<evidence type="ECO:0000313" key="6">
    <source>
        <dbReference type="EMBL" id="MDH5832599.1"/>
    </source>
</evidence>
<keyword evidence="3" id="KW-0804">Transcription</keyword>
<dbReference type="EMBL" id="JARXRO010000007">
    <property type="protein sequence ID" value="MDH5832599.1"/>
    <property type="molecule type" value="Genomic_DNA"/>
</dbReference>
<accession>A0ABT6JPI5</accession>
<keyword evidence="7" id="KW-1185">Reference proteome</keyword>
<dbReference type="PANTHER" id="PTHR30055">
    <property type="entry name" value="HTH-TYPE TRANSCRIPTIONAL REGULATOR RUTR"/>
    <property type="match status" value="1"/>
</dbReference>
<feature type="DNA-binding region" description="H-T-H motif" evidence="4">
    <location>
        <begin position="27"/>
        <end position="46"/>
    </location>
</feature>
<organism evidence="6 7">
    <name type="scientific">Luteimonas kalidii</name>
    <dbReference type="NCBI Taxonomy" id="3042025"/>
    <lineage>
        <taxon>Bacteria</taxon>
        <taxon>Pseudomonadati</taxon>
        <taxon>Pseudomonadota</taxon>
        <taxon>Gammaproteobacteria</taxon>
        <taxon>Lysobacterales</taxon>
        <taxon>Lysobacteraceae</taxon>
        <taxon>Luteimonas</taxon>
    </lineage>
</organism>
<feature type="domain" description="HTH tetR-type" evidence="5">
    <location>
        <begin position="4"/>
        <end position="64"/>
    </location>
</feature>
<dbReference type="SUPFAM" id="SSF46689">
    <property type="entry name" value="Homeodomain-like"/>
    <property type="match status" value="1"/>
</dbReference>
<keyword evidence="1" id="KW-0805">Transcription regulation</keyword>
<evidence type="ECO:0000256" key="2">
    <source>
        <dbReference type="ARBA" id="ARBA00023125"/>
    </source>
</evidence>
<dbReference type="Proteomes" id="UP001156873">
    <property type="component" value="Unassembled WGS sequence"/>
</dbReference>
<dbReference type="PRINTS" id="PR00455">
    <property type="entry name" value="HTHTETR"/>
</dbReference>
<evidence type="ECO:0000256" key="4">
    <source>
        <dbReference type="PROSITE-ProRule" id="PRU00335"/>
    </source>
</evidence>
<dbReference type="SUPFAM" id="SSF48498">
    <property type="entry name" value="Tetracyclin repressor-like, C-terminal domain"/>
    <property type="match status" value="1"/>
</dbReference>
<dbReference type="Gene3D" id="1.10.357.10">
    <property type="entry name" value="Tetracycline Repressor, domain 2"/>
    <property type="match status" value="1"/>
</dbReference>
<dbReference type="InterPro" id="IPR025996">
    <property type="entry name" value="MT1864/Rv1816-like_C"/>
</dbReference>
<dbReference type="InterPro" id="IPR036271">
    <property type="entry name" value="Tet_transcr_reg_TetR-rel_C_sf"/>
</dbReference>
<dbReference type="PROSITE" id="PS50977">
    <property type="entry name" value="HTH_TETR_2"/>
    <property type="match status" value="1"/>
</dbReference>